<gene>
    <name evidence="3" type="ORF">ACFFJ8_34740</name>
</gene>
<accession>A0ABV6JPL9</accession>
<dbReference type="InterPro" id="IPR036291">
    <property type="entry name" value="NAD(P)-bd_dom_sf"/>
</dbReference>
<dbReference type="InterPro" id="IPR052515">
    <property type="entry name" value="Gfo/Idh/MocA_Oxidoreductase"/>
</dbReference>
<dbReference type="PANTHER" id="PTHR43249:SF1">
    <property type="entry name" value="D-GLUCOSIDE 3-DEHYDROGENASE"/>
    <property type="match status" value="1"/>
</dbReference>
<keyword evidence="4" id="KW-1185">Reference proteome</keyword>
<dbReference type="SUPFAM" id="SSF51735">
    <property type="entry name" value="NAD(P)-binding Rossmann-fold domains"/>
    <property type="match status" value="1"/>
</dbReference>
<evidence type="ECO:0000259" key="1">
    <source>
        <dbReference type="Pfam" id="PF01408"/>
    </source>
</evidence>
<reference evidence="3 4" key="1">
    <citation type="submission" date="2024-09" db="EMBL/GenBank/DDBJ databases">
        <authorList>
            <person name="Sun Q."/>
            <person name="Mori K."/>
        </authorList>
    </citation>
    <scope>NUCLEOTIDE SEQUENCE [LARGE SCALE GENOMIC DNA]</scope>
    <source>
        <strain evidence="3 4">CCM 4839</strain>
    </source>
</reference>
<dbReference type="Proteomes" id="UP001589818">
    <property type="component" value="Unassembled WGS sequence"/>
</dbReference>
<feature type="domain" description="GFO/IDH/MocA-like oxidoreductase" evidence="2">
    <location>
        <begin position="130"/>
        <end position="252"/>
    </location>
</feature>
<dbReference type="SUPFAM" id="SSF55347">
    <property type="entry name" value="Glyceraldehyde-3-phosphate dehydrogenase-like, C-terminal domain"/>
    <property type="match status" value="1"/>
</dbReference>
<dbReference type="Gene3D" id="3.30.360.10">
    <property type="entry name" value="Dihydrodipicolinate Reductase, domain 2"/>
    <property type="match status" value="1"/>
</dbReference>
<dbReference type="RefSeq" id="WP_204818655.1">
    <property type="nucleotide sequence ID" value="NZ_JANHOF010000005.1"/>
</dbReference>
<dbReference type="EMBL" id="JBHLVF010000061">
    <property type="protein sequence ID" value="MFC0396493.1"/>
    <property type="molecule type" value="Genomic_DNA"/>
</dbReference>
<organism evidence="3 4">
    <name type="scientific">Paenibacillus mendelii</name>
    <dbReference type="NCBI Taxonomy" id="206163"/>
    <lineage>
        <taxon>Bacteria</taxon>
        <taxon>Bacillati</taxon>
        <taxon>Bacillota</taxon>
        <taxon>Bacilli</taxon>
        <taxon>Bacillales</taxon>
        <taxon>Paenibacillaceae</taxon>
        <taxon>Paenibacillus</taxon>
    </lineage>
</organism>
<name>A0ABV6JPL9_9BACL</name>
<evidence type="ECO:0000313" key="3">
    <source>
        <dbReference type="EMBL" id="MFC0396493.1"/>
    </source>
</evidence>
<feature type="domain" description="Gfo/Idh/MocA-like oxidoreductase N-terminal" evidence="1">
    <location>
        <begin position="5"/>
        <end position="120"/>
    </location>
</feature>
<protein>
    <submittedName>
        <fullName evidence="3">Gfo/Idh/MocA family protein</fullName>
    </submittedName>
</protein>
<sequence>MKTWNFGIIGCGSVADFHIQAIHDIEGAHLACVSNRNETKAKAVAERENCDWTNDYHALIERADIDIVCVTTSSGSHARIGLDVLKAGKHLVVEKPIAMNVQDAAQLVRSARERGLQFSVISQRRFEAQHQAVKRVLEEGAIGKLLLAEISLPFYRTQEYYDSAEWRGTLAEDGGALMNQGIHSLDLLLWFAGEVRTVFGQLATQTHAMEAEDLGLAIVQFKNGAFGTIMASTSIQPGFAASINLYGDKGTIKLEGSSIVHWSVPGWKEPSGIHSASYGGVTDPRSIASDFHQSQLIDVISSIETGSSPLITGEDGLRAVQLVEMIYRSAAEGVQLRVDAHTGEEQANG</sequence>
<comment type="caution">
    <text evidence="3">The sequence shown here is derived from an EMBL/GenBank/DDBJ whole genome shotgun (WGS) entry which is preliminary data.</text>
</comment>
<dbReference type="Pfam" id="PF01408">
    <property type="entry name" value="GFO_IDH_MocA"/>
    <property type="match status" value="1"/>
</dbReference>
<proteinExistence type="predicted"/>
<dbReference type="PANTHER" id="PTHR43249">
    <property type="entry name" value="UDP-N-ACETYL-2-AMINO-2-DEOXY-D-GLUCURONATE OXIDASE"/>
    <property type="match status" value="1"/>
</dbReference>
<evidence type="ECO:0000313" key="4">
    <source>
        <dbReference type="Proteomes" id="UP001589818"/>
    </source>
</evidence>
<dbReference type="InterPro" id="IPR000683">
    <property type="entry name" value="Gfo/Idh/MocA-like_OxRdtase_N"/>
</dbReference>
<evidence type="ECO:0000259" key="2">
    <source>
        <dbReference type="Pfam" id="PF22725"/>
    </source>
</evidence>
<dbReference type="Pfam" id="PF22725">
    <property type="entry name" value="GFO_IDH_MocA_C3"/>
    <property type="match status" value="1"/>
</dbReference>
<dbReference type="Gene3D" id="3.40.50.720">
    <property type="entry name" value="NAD(P)-binding Rossmann-like Domain"/>
    <property type="match status" value="1"/>
</dbReference>
<dbReference type="InterPro" id="IPR055170">
    <property type="entry name" value="GFO_IDH_MocA-like_dom"/>
</dbReference>